<dbReference type="InterPro" id="IPR000015">
    <property type="entry name" value="Fimb_usher"/>
</dbReference>
<dbReference type="Gene3D" id="2.60.40.2070">
    <property type="match status" value="1"/>
</dbReference>
<proteinExistence type="predicted"/>
<evidence type="ECO:0000259" key="2">
    <source>
        <dbReference type="Pfam" id="PF13953"/>
    </source>
</evidence>
<dbReference type="InterPro" id="IPR043142">
    <property type="entry name" value="PapC-like_C_sf"/>
</dbReference>
<feature type="chain" id="PRO_5045163616" evidence="1">
    <location>
        <begin position="22"/>
        <end position="812"/>
    </location>
</feature>
<dbReference type="Gene3D" id="2.60.40.3110">
    <property type="match status" value="1"/>
</dbReference>
<sequence length="812" mass="89175">MPAAPACLLAAFLCWSGPAWGQDSRLADAGEAQQNQVSLNQTFSQSDVARLRAQASGNSNAAYIAYPQLILNGAATAHMLPTQVYGQELAVETRELQKIGVQFPTPPQAQWQSLDEMGIAGRYDNNAQQINLVVPAEWLPNQSFTAGTFQSNTPVQRGQGALLNYDAFSTRQENGDQTTSASHEARFFGDWGAFSSSGVVRWNDSDPETSGDYVRLDSFWRYTNPDKMRTYVVGDTLNGALSWTPTVRLAGVQVSRNFASRPDLITFPLPEISGSATLPSALEVFVNDLRLTEQDVQPGPFLLETSPRLTGLGEVQVVTTDTLGRQVSQTVPFYVSPQLLREGYWDYSATVGAPRRFYSVRSNDYDNDPVATGVARYGLNDRVTLEATANASESLTNAGAGVVFRPGLLGVSNVSLAHGEDDISQGTQWAAGHEFRTRRFGLSGQYTRRTEGYRDLGNSLDIRPAIESSLQINGSLNLGRRQGSLNASYLDTKLFNGDENRFLVIGHNRTLWRQLSLTLSVNQNLDDSEDRTWLASFNYYLDRSQDRPVQAGARISHDEKTDDTSTVLTLQRQVEQFWDLGWDLAYSPDSDGIRRASGRWWTPYLDVQAGVFRQQDSTNTFANLSGSLVTNYEDVFAANTMNDSFAIVDAGDFTNVPVRRANRVIGHTNRNGTLLLPDMIPFTENKLNIDVNDLPVDARIGDTELLIKPADLTGITARFSVEQIHSAVVVIHDPQGKPLPAGSRALFSDDDVTVVGYDGEVFIQGLEAGENTLDIIDNGKRCTADFNFTPAPGTLPRIGPYTCHPTSETSNP</sequence>
<dbReference type="Gene3D" id="2.60.40.2610">
    <property type="entry name" value="Outer membrane usher protein FimD, plug domain"/>
    <property type="match status" value="1"/>
</dbReference>
<evidence type="ECO:0000256" key="1">
    <source>
        <dbReference type="SAM" id="SignalP"/>
    </source>
</evidence>
<evidence type="ECO:0000313" key="4">
    <source>
        <dbReference type="Proteomes" id="UP000029443"/>
    </source>
</evidence>
<name>A0ABR4WAW1_9GAMM</name>
<reference evidence="3 4" key="1">
    <citation type="submission" date="2012-09" db="EMBL/GenBank/DDBJ databases">
        <title>Genome Sequence of alkane-degrading Bacterium Alcanivorax jadensis T9.</title>
        <authorList>
            <person name="Lai Q."/>
            <person name="Shao Z."/>
        </authorList>
    </citation>
    <scope>NUCLEOTIDE SEQUENCE [LARGE SCALE GENOMIC DNA]</scope>
    <source>
        <strain evidence="3 4">T9</strain>
    </source>
</reference>
<dbReference type="InterPro" id="IPR042186">
    <property type="entry name" value="FimD_plug_dom"/>
</dbReference>
<dbReference type="EMBL" id="ARXU01000010">
    <property type="protein sequence ID" value="KGD60538.1"/>
    <property type="molecule type" value="Genomic_DNA"/>
</dbReference>
<dbReference type="InterPro" id="IPR025949">
    <property type="entry name" value="PapC-like_C"/>
</dbReference>
<organism evidence="3 4">
    <name type="scientific">Alcanivorax jadensis T9</name>
    <dbReference type="NCBI Taxonomy" id="1177181"/>
    <lineage>
        <taxon>Bacteria</taxon>
        <taxon>Pseudomonadati</taxon>
        <taxon>Pseudomonadota</taxon>
        <taxon>Gammaproteobacteria</taxon>
        <taxon>Oceanospirillales</taxon>
        <taxon>Alcanivoracaceae</taxon>
        <taxon>Alcanivorax</taxon>
    </lineage>
</organism>
<dbReference type="Pfam" id="PF13953">
    <property type="entry name" value="PapC_C"/>
    <property type="match status" value="1"/>
</dbReference>
<feature type="domain" description="PapC-like C-terminal" evidence="2">
    <location>
        <begin position="730"/>
        <end position="789"/>
    </location>
</feature>
<dbReference type="PANTHER" id="PTHR30451:SF5">
    <property type="entry name" value="SLR0019 PROTEIN"/>
    <property type="match status" value="1"/>
</dbReference>
<keyword evidence="1" id="KW-0732">Signal</keyword>
<feature type="signal peptide" evidence="1">
    <location>
        <begin position="1"/>
        <end position="21"/>
    </location>
</feature>
<dbReference type="PANTHER" id="PTHR30451">
    <property type="entry name" value="OUTER MEMBRANE USHER PROTEIN"/>
    <property type="match status" value="1"/>
</dbReference>
<dbReference type="Proteomes" id="UP000029443">
    <property type="component" value="Unassembled WGS sequence"/>
</dbReference>
<comment type="caution">
    <text evidence="3">The sequence shown here is derived from an EMBL/GenBank/DDBJ whole genome shotgun (WGS) entry which is preliminary data.</text>
</comment>
<keyword evidence="4" id="KW-1185">Reference proteome</keyword>
<protein>
    <submittedName>
        <fullName evidence="3">Type 1 pili usher protein CsuD</fullName>
    </submittedName>
</protein>
<accession>A0ABR4WAW1</accession>
<gene>
    <name evidence="3" type="ORF">T9A_02494</name>
</gene>
<dbReference type="Pfam" id="PF00577">
    <property type="entry name" value="Usher"/>
    <property type="match status" value="1"/>
</dbReference>
<evidence type="ECO:0000313" key="3">
    <source>
        <dbReference type="EMBL" id="KGD60538.1"/>
    </source>
</evidence>